<accession>A0A4Z2FIJ8</accession>
<reference evidence="2 3" key="1">
    <citation type="submission" date="2019-03" db="EMBL/GenBank/DDBJ databases">
        <title>First draft genome of Liparis tanakae, snailfish: a comprehensive survey of snailfish specific genes.</title>
        <authorList>
            <person name="Kim W."/>
            <person name="Song I."/>
            <person name="Jeong J.-H."/>
            <person name="Kim D."/>
            <person name="Kim S."/>
            <person name="Ryu S."/>
            <person name="Song J.Y."/>
            <person name="Lee S.K."/>
        </authorList>
    </citation>
    <scope>NUCLEOTIDE SEQUENCE [LARGE SCALE GENOMIC DNA]</scope>
    <source>
        <tissue evidence="2">Muscle</tissue>
    </source>
</reference>
<comment type="caution">
    <text evidence="2">The sequence shown here is derived from an EMBL/GenBank/DDBJ whole genome shotgun (WGS) entry which is preliminary data.</text>
</comment>
<evidence type="ECO:0000256" key="1">
    <source>
        <dbReference type="SAM" id="MobiDB-lite"/>
    </source>
</evidence>
<protein>
    <submittedName>
        <fullName evidence="2">Uncharacterized protein</fullName>
    </submittedName>
</protein>
<sequence>MESTVRVLKSFDQNCRSLSTATVPMTSCAVHIGLSQRKRLCKRPLEVVAHILYTFLEMVSGELAGFRTRADGTRADGSTRLQEDRLPDPQVPDSKGETSVLPEGLQHVKPAGPET</sequence>
<organism evidence="2 3">
    <name type="scientific">Liparis tanakae</name>
    <name type="common">Tanaka's snailfish</name>
    <dbReference type="NCBI Taxonomy" id="230148"/>
    <lineage>
        <taxon>Eukaryota</taxon>
        <taxon>Metazoa</taxon>
        <taxon>Chordata</taxon>
        <taxon>Craniata</taxon>
        <taxon>Vertebrata</taxon>
        <taxon>Euteleostomi</taxon>
        <taxon>Actinopterygii</taxon>
        <taxon>Neopterygii</taxon>
        <taxon>Teleostei</taxon>
        <taxon>Neoteleostei</taxon>
        <taxon>Acanthomorphata</taxon>
        <taxon>Eupercaria</taxon>
        <taxon>Perciformes</taxon>
        <taxon>Cottioidei</taxon>
        <taxon>Cottales</taxon>
        <taxon>Liparidae</taxon>
        <taxon>Liparis</taxon>
    </lineage>
</organism>
<gene>
    <name evidence="2" type="ORF">EYF80_049716</name>
</gene>
<dbReference type="AlphaFoldDB" id="A0A4Z2FIJ8"/>
<dbReference type="EMBL" id="SRLO01001217">
    <property type="protein sequence ID" value="TNN40112.1"/>
    <property type="molecule type" value="Genomic_DNA"/>
</dbReference>
<dbReference type="Proteomes" id="UP000314294">
    <property type="component" value="Unassembled WGS sequence"/>
</dbReference>
<name>A0A4Z2FIJ8_9TELE</name>
<feature type="region of interest" description="Disordered" evidence="1">
    <location>
        <begin position="69"/>
        <end position="115"/>
    </location>
</feature>
<proteinExistence type="predicted"/>
<evidence type="ECO:0000313" key="3">
    <source>
        <dbReference type="Proteomes" id="UP000314294"/>
    </source>
</evidence>
<evidence type="ECO:0000313" key="2">
    <source>
        <dbReference type="EMBL" id="TNN40112.1"/>
    </source>
</evidence>
<keyword evidence="3" id="KW-1185">Reference proteome</keyword>